<dbReference type="KEGG" id="sbr:SY1_13500"/>
<evidence type="ECO:0000313" key="1">
    <source>
        <dbReference type="EMBL" id="CBL28444.1"/>
    </source>
</evidence>
<dbReference type="RefSeq" id="WP_015556591.1">
    <property type="nucleotide sequence ID" value="NC_021038.1"/>
</dbReference>
<name>A0AB94IXQ1_9BACT</name>
<dbReference type="Gene3D" id="1.10.1200.10">
    <property type="entry name" value="ACP-like"/>
    <property type="match status" value="1"/>
</dbReference>
<gene>
    <name evidence="1" type="ORF">SY1_13500</name>
</gene>
<dbReference type="EMBL" id="FP929056">
    <property type="protein sequence ID" value="CBL28444.1"/>
    <property type="molecule type" value="Genomic_DNA"/>
</dbReference>
<keyword evidence="2" id="KW-1185">Reference proteome</keyword>
<accession>A0AB94IXQ1</accession>
<organism evidence="1 2">
    <name type="scientific">Fretibacterium fastidiosum</name>
    <dbReference type="NCBI Taxonomy" id="651822"/>
    <lineage>
        <taxon>Bacteria</taxon>
        <taxon>Thermotogati</taxon>
        <taxon>Synergistota</taxon>
        <taxon>Synergistia</taxon>
        <taxon>Synergistales</taxon>
        <taxon>Aminobacteriaceae</taxon>
        <taxon>Fretibacterium</taxon>
    </lineage>
</organism>
<sequence>MQVIAQTILQIASDVLGAPLAEETVMTDVPEWDSLKTLQIVMALDEAGLSIPLERIAEVRGVPDLIRFAQQCHA</sequence>
<dbReference type="InterPro" id="IPR036736">
    <property type="entry name" value="ACP-like_sf"/>
</dbReference>
<protein>
    <submittedName>
        <fullName evidence="1">Phosphopantetheine attachment site</fullName>
    </submittedName>
</protein>
<proteinExistence type="predicted"/>
<reference evidence="2" key="1">
    <citation type="submission" date="2010-03" db="EMBL/GenBank/DDBJ databases">
        <title>The genome sequence of Synergistetes sp. SGP1.</title>
        <authorList>
            <consortium name="metaHIT consortium -- http://www.metahit.eu/"/>
            <person name="Pajon A."/>
            <person name="Turner K."/>
            <person name="Parkhill J."/>
            <person name="Wade W."/>
            <person name="Vartoukian S."/>
        </authorList>
    </citation>
    <scope>NUCLEOTIDE SEQUENCE [LARGE SCALE GENOMIC DNA]</scope>
    <source>
        <strain evidence="2">SGP1</strain>
    </source>
</reference>
<evidence type="ECO:0000313" key="2">
    <source>
        <dbReference type="Proteomes" id="UP000008957"/>
    </source>
</evidence>
<dbReference type="AlphaFoldDB" id="A0AB94IXQ1"/>
<dbReference type="Proteomes" id="UP000008957">
    <property type="component" value="Chromosome"/>
</dbReference>
<dbReference type="SUPFAM" id="SSF47336">
    <property type="entry name" value="ACP-like"/>
    <property type="match status" value="1"/>
</dbReference>
<reference evidence="1 2" key="2">
    <citation type="submission" date="2010-03" db="EMBL/GenBank/DDBJ databases">
        <authorList>
            <person name="Pajon A."/>
        </authorList>
    </citation>
    <scope>NUCLEOTIDE SEQUENCE [LARGE SCALE GENOMIC DNA]</scope>
    <source>
        <strain evidence="1 2">SGP1</strain>
    </source>
</reference>